<gene>
    <name evidence="1" type="ORF">BRAA09T38534Z</name>
</gene>
<sequence>MFSFALQCRRSFKGSSRSKEEIQNYLACGKEGTSVCWVTSKKYWPYNVPSKI</sequence>
<accession>A0A3P5YHT3</accession>
<name>A0A3P5YHT3_BRACM</name>
<dbReference type="EMBL" id="LR031568">
    <property type="protein sequence ID" value="VDC60923.1"/>
    <property type="molecule type" value="Genomic_DNA"/>
</dbReference>
<dbReference type="AlphaFoldDB" id="A0A3P5YHT3"/>
<evidence type="ECO:0000313" key="1">
    <source>
        <dbReference type="EMBL" id="VDC60923.1"/>
    </source>
</evidence>
<proteinExistence type="predicted"/>
<organism evidence="1">
    <name type="scientific">Brassica campestris</name>
    <name type="common">Field mustard</name>
    <dbReference type="NCBI Taxonomy" id="3711"/>
    <lineage>
        <taxon>Eukaryota</taxon>
        <taxon>Viridiplantae</taxon>
        <taxon>Streptophyta</taxon>
        <taxon>Embryophyta</taxon>
        <taxon>Tracheophyta</taxon>
        <taxon>Spermatophyta</taxon>
        <taxon>Magnoliopsida</taxon>
        <taxon>eudicotyledons</taxon>
        <taxon>Gunneridae</taxon>
        <taxon>Pentapetalae</taxon>
        <taxon>rosids</taxon>
        <taxon>malvids</taxon>
        <taxon>Brassicales</taxon>
        <taxon>Brassicaceae</taxon>
        <taxon>Brassiceae</taxon>
        <taxon>Brassica</taxon>
    </lineage>
</organism>
<reference evidence="1" key="1">
    <citation type="submission" date="2018-11" db="EMBL/GenBank/DDBJ databases">
        <authorList>
            <consortium name="Genoscope - CEA"/>
            <person name="William W."/>
        </authorList>
    </citation>
    <scope>NUCLEOTIDE SEQUENCE</scope>
</reference>
<protein>
    <submittedName>
        <fullName evidence="1">Uncharacterized protein</fullName>
    </submittedName>
</protein>